<reference evidence="8" key="1">
    <citation type="submission" date="2021-01" db="EMBL/GenBank/DDBJ databases">
        <authorList>
            <consortium name="Genoscope - CEA"/>
            <person name="William W."/>
        </authorList>
    </citation>
    <scope>NUCLEOTIDE SEQUENCE</scope>
</reference>
<dbReference type="GO" id="GO:0035556">
    <property type="term" value="P:intracellular signal transduction"/>
    <property type="evidence" value="ECO:0007669"/>
    <property type="project" value="InterPro"/>
</dbReference>
<accession>A0A8S1P428</accession>
<evidence type="ECO:0000259" key="7">
    <source>
        <dbReference type="PROSITE" id="PS50125"/>
    </source>
</evidence>
<comment type="subcellular location">
    <subcellularLocation>
        <location evidence="1">Membrane</location>
        <topology evidence="1">Multi-pass membrane protein</topology>
    </subcellularLocation>
</comment>
<keyword evidence="3 6" id="KW-1133">Transmembrane helix</keyword>
<keyword evidence="4 6" id="KW-0472">Membrane</keyword>
<feature type="compositionally biased region" description="Polar residues" evidence="5">
    <location>
        <begin position="90"/>
        <end position="112"/>
    </location>
</feature>
<feature type="region of interest" description="Disordered" evidence="5">
    <location>
        <begin position="348"/>
        <end position="377"/>
    </location>
</feature>
<protein>
    <recommendedName>
        <fullName evidence="7">Guanylate cyclase domain-containing protein</fullName>
    </recommendedName>
</protein>
<feature type="transmembrane region" description="Helical" evidence="6">
    <location>
        <begin position="392"/>
        <end position="411"/>
    </location>
</feature>
<feature type="transmembrane region" description="Helical" evidence="6">
    <location>
        <begin position="207"/>
        <end position="226"/>
    </location>
</feature>
<dbReference type="GO" id="GO:0009190">
    <property type="term" value="P:cyclic nucleotide biosynthetic process"/>
    <property type="evidence" value="ECO:0007669"/>
    <property type="project" value="InterPro"/>
</dbReference>
<feature type="compositionally biased region" description="Low complexity" evidence="5">
    <location>
        <begin position="350"/>
        <end position="372"/>
    </location>
</feature>
<feature type="transmembrane region" description="Helical" evidence="6">
    <location>
        <begin position="526"/>
        <end position="547"/>
    </location>
</feature>
<dbReference type="InterPro" id="IPR001054">
    <property type="entry name" value="A/G_cyclase"/>
</dbReference>
<evidence type="ECO:0000256" key="6">
    <source>
        <dbReference type="SAM" id="Phobius"/>
    </source>
</evidence>
<dbReference type="PANTHER" id="PTHR43336">
    <property type="entry name" value="OXYGEN SENSOR HISTIDINE KINASE RESPONSE REGULATOR DEVS/DOSS"/>
    <property type="match status" value="1"/>
</dbReference>
<gene>
    <name evidence="8" type="ORF">PSON_ATCC_30995.1.T0690064</name>
</gene>
<feature type="region of interest" description="Disordered" evidence="5">
    <location>
        <begin position="83"/>
        <end position="112"/>
    </location>
</feature>
<dbReference type="OrthoDB" id="60033at2759"/>
<comment type="caution">
    <text evidence="8">The sequence shown here is derived from an EMBL/GenBank/DDBJ whole genome shotgun (WGS) entry which is preliminary data.</text>
</comment>
<dbReference type="Pfam" id="PF00520">
    <property type="entry name" value="Ion_trans"/>
    <property type="match status" value="1"/>
</dbReference>
<proteinExistence type="predicted"/>
<dbReference type="AlphaFoldDB" id="A0A8S1P428"/>
<dbReference type="GO" id="GO:0005216">
    <property type="term" value="F:monoatomic ion channel activity"/>
    <property type="evidence" value="ECO:0007669"/>
    <property type="project" value="InterPro"/>
</dbReference>
<feature type="transmembrane region" description="Helical" evidence="6">
    <location>
        <begin position="177"/>
        <end position="195"/>
    </location>
</feature>
<evidence type="ECO:0000313" key="9">
    <source>
        <dbReference type="Proteomes" id="UP000692954"/>
    </source>
</evidence>
<dbReference type="CDD" id="cd07302">
    <property type="entry name" value="CHD"/>
    <property type="match status" value="1"/>
</dbReference>
<feature type="domain" description="Guanylate cyclase" evidence="7">
    <location>
        <begin position="658"/>
        <end position="816"/>
    </location>
</feature>
<evidence type="ECO:0000256" key="1">
    <source>
        <dbReference type="ARBA" id="ARBA00004141"/>
    </source>
</evidence>
<dbReference type="Proteomes" id="UP000692954">
    <property type="component" value="Unassembled WGS sequence"/>
</dbReference>
<evidence type="ECO:0000256" key="3">
    <source>
        <dbReference type="ARBA" id="ARBA00022989"/>
    </source>
</evidence>
<dbReference type="EMBL" id="CAJJDN010000069">
    <property type="protein sequence ID" value="CAD8097789.1"/>
    <property type="molecule type" value="Genomic_DNA"/>
</dbReference>
<dbReference type="PANTHER" id="PTHR43336:SF3">
    <property type="entry name" value="GUANYLATE CYCLASE DOMAIN-CONTAINING PROTEIN"/>
    <property type="match status" value="1"/>
</dbReference>
<feature type="transmembrane region" description="Helical" evidence="6">
    <location>
        <begin position="142"/>
        <end position="161"/>
    </location>
</feature>
<name>A0A8S1P428_9CILI</name>
<dbReference type="PROSITE" id="PS50125">
    <property type="entry name" value="GUANYLATE_CYCLASE_2"/>
    <property type="match status" value="1"/>
</dbReference>
<evidence type="ECO:0000256" key="4">
    <source>
        <dbReference type="ARBA" id="ARBA00023136"/>
    </source>
</evidence>
<dbReference type="InterPro" id="IPR005821">
    <property type="entry name" value="Ion_trans_dom"/>
</dbReference>
<sequence>MAKLDENYNPWDLESYQKLQFISQPTTTSINLYLYYAKKPDCSVENQSRSSDTCNYFSHAPLFTEKPKCTPLAKKEIIELEEEEARKMASPSSHEAISLQTPKSVHSQQPQRTKASEKIRARLSKPQILSKNQFRQKQLQQFIDGWGFSLLMAFVTIYALFGDDIRILTVNKDGDDIYFILTTVCIVCFAVEILLTCIANPSYLFNFYFWLDLISTATMILDIGWITDHLYGEEGDVQNAATLKALGKASRTARKAARVIRVLRLVRLIKLYKHARLQLEKEKQKKILQEWILKEDSKLNSSQYQSQQLNKQKQNYLIRISIFTQKKRQKKPKSEDLNSQLPYIHKIQHSRSQSQHDQNSSNNEQQQSKYSNLSQSDQIKESQVGSQLQDLVMRRVITIIIAILVSIPILTMDTYSEIINSYDSGIFRISQFRRNFTITDMLTKQYVEFHNHEIYPIQSVLVLQDDLNQTYIEYNHTTNPDWFQYTDMLKNQYRFSDQQYYVTTDANNKLITYSVSDLVDYNKINAILSIFQTVFVCIVLSLSAVLFNKDVTELIIEPIETMIQKIELIANNPLEAVNIEEGEDLMTQEIEKNKDKKKIRQRQIEQSTETYILQKLIMKIGALLAVGFGEAGSEIIAENIKKGGSVDPMVPGKKILAIFGFCDIRNFTDATEVLQEDVMVFVNEIAEIVHFTVDNFGGSANKNIGDAFLLVWKYPEMKYHVDPQINKLILHEDHHVKQIGDMAVLSFLKIIISVSLSKKLEKYKQHEGLNARIKDYCVRMGFGLHMGWGIEGAIGSSFKIDASYLSSNVNMASRLEAATKQFGTNILISGILKRNLTQTCQSHIRLIDVVTVKGSIEPVELYTIDLSIKNLLNKTKELNDIIDISKMNPKEQKKIRVLNRYKRNLLIKNVENDKIQIANLFKKDADLIIARELYTSEFYDTWISGFNHYIRGEWEEAQKIFMITLTMIPDHKDGPSNTLLEVIHTAGGRAPNDWKGFRELTEK</sequence>
<keyword evidence="2 6" id="KW-0812">Transmembrane</keyword>
<evidence type="ECO:0000256" key="5">
    <source>
        <dbReference type="SAM" id="MobiDB-lite"/>
    </source>
</evidence>
<organism evidence="8 9">
    <name type="scientific">Paramecium sonneborni</name>
    <dbReference type="NCBI Taxonomy" id="65129"/>
    <lineage>
        <taxon>Eukaryota</taxon>
        <taxon>Sar</taxon>
        <taxon>Alveolata</taxon>
        <taxon>Ciliophora</taxon>
        <taxon>Intramacronucleata</taxon>
        <taxon>Oligohymenophorea</taxon>
        <taxon>Peniculida</taxon>
        <taxon>Parameciidae</taxon>
        <taxon>Paramecium</taxon>
    </lineage>
</organism>
<evidence type="ECO:0000256" key="2">
    <source>
        <dbReference type="ARBA" id="ARBA00022692"/>
    </source>
</evidence>
<evidence type="ECO:0000313" key="8">
    <source>
        <dbReference type="EMBL" id="CAD8097789.1"/>
    </source>
</evidence>
<keyword evidence="9" id="KW-1185">Reference proteome</keyword>
<dbReference type="GO" id="GO:0016020">
    <property type="term" value="C:membrane"/>
    <property type="evidence" value="ECO:0007669"/>
    <property type="project" value="UniProtKB-SubCell"/>
</dbReference>